<dbReference type="Gene3D" id="2.30.110.10">
    <property type="entry name" value="Electron Transport, Fmn-binding Protein, Chain A"/>
    <property type="match status" value="1"/>
</dbReference>
<proteinExistence type="predicted"/>
<evidence type="ECO:0000313" key="1">
    <source>
        <dbReference type="EMBL" id="MDP5225823.1"/>
    </source>
</evidence>
<dbReference type="InterPro" id="IPR012349">
    <property type="entry name" value="Split_barrel_FMN-bd"/>
</dbReference>
<dbReference type="Pfam" id="PF12900">
    <property type="entry name" value="Pyridox_ox_2"/>
    <property type="match status" value="1"/>
</dbReference>
<reference evidence="1 2" key="1">
    <citation type="submission" date="2023-08" db="EMBL/GenBank/DDBJ databases">
        <title>Arthrobacter horti sp. nov., isolated from forest soil.</title>
        <authorList>
            <person name="Park M."/>
        </authorList>
    </citation>
    <scope>NUCLEOTIDE SEQUENCE [LARGE SCALE GENOMIC DNA]</scope>
    <source>
        <strain evidence="1 2">YJM1</strain>
    </source>
</reference>
<dbReference type="SUPFAM" id="SSF50475">
    <property type="entry name" value="FMN-binding split barrel"/>
    <property type="match status" value="1"/>
</dbReference>
<accession>A0ABT9IJR0</accession>
<evidence type="ECO:0000313" key="2">
    <source>
        <dbReference type="Proteomes" id="UP001232725"/>
    </source>
</evidence>
<keyword evidence="2" id="KW-1185">Reference proteome</keyword>
<name>A0ABT9IJR0_9MICC</name>
<dbReference type="EMBL" id="JAVALS010000001">
    <property type="protein sequence ID" value="MDP5225823.1"/>
    <property type="molecule type" value="Genomic_DNA"/>
</dbReference>
<gene>
    <name evidence="1" type="ORF">Q9R02_01460</name>
</gene>
<protein>
    <submittedName>
        <fullName evidence="1">Pyridoxamine 5'-phosphate oxidase family protein</fullName>
    </submittedName>
</protein>
<dbReference type="Proteomes" id="UP001232725">
    <property type="component" value="Unassembled WGS sequence"/>
</dbReference>
<sequence length="141" mass="15855">MMALDQDHPVEDLEPADSWALLAASELGRLAVSVGDIPEIFPINYYLHDRQVIFKTAQGSKLVHLTINRNVVLEADGYDDETAWSVIVKGTAKTIQDTELIEAARKLPLPSWIPTVKYLYVQITPHTISGRRFARGPETWQ</sequence>
<organism evidence="1 2">
    <name type="scientific">Arthrobacter horti</name>
    <dbReference type="NCBI Taxonomy" id="3068273"/>
    <lineage>
        <taxon>Bacteria</taxon>
        <taxon>Bacillati</taxon>
        <taxon>Actinomycetota</taxon>
        <taxon>Actinomycetes</taxon>
        <taxon>Micrococcales</taxon>
        <taxon>Micrococcaceae</taxon>
        <taxon>Arthrobacter</taxon>
    </lineage>
</organism>
<comment type="caution">
    <text evidence="1">The sequence shown here is derived from an EMBL/GenBank/DDBJ whole genome shotgun (WGS) entry which is preliminary data.</text>
</comment>
<dbReference type="InterPro" id="IPR024747">
    <property type="entry name" value="Pyridox_Oxase-rel"/>
</dbReference>
<dbReference type="RefSeq" id="WP_305994862.1">
    <property type="nucleotide sequence ID" value="NZ_JAVALS010000001.1"/>
</dbReference>